<dbReference type="InterPro" id="IPR007023">
    <property type="entry name" value="Ribosom_reg"/>
</dbReference>
<comment type="caution">
    <text evidence="7">The sequence shown here is derived from an EMBL/GenBank/DDBJ whole genome shotgun (WGS) entry which is preliminary data.</text>
</comment>
<keyword evidence="8" id="KW-1185">Reference proteome</keyword>
<accession>A0A9P4R7K8</accession>
<feature type="region of interest" description="Disordered" evidence="6">
    <location>
        <begin position="142"/>
        <end position="210"/>
    </location>
</feature>
<evidence type="ECO:0000256" key="5">
    <source>
        <dbReference type="RuleBase" id="RU364132"/>
    </source>
</evidence>
<proteinExistence type="inferred from homology"/>
<comment type="subcellular location">
    <subcellularLocation>
        <location evidence="1 5">Nucleus</location>
    </subcellularLocation>
</comment>
<dbReference type="GO" id="GO:0005634">
    <property type="term" value="C:nucleus"/>
    <property type="evidence" value="ECO:0007669"/>
    <property type="project" value="UniProtKB-SubCell"/>
</dbReference>
<keyword evidence="4 5" id="KW-0539">Nucleus</keyword>
<keyword evidence="3 5" id="KW-0690">Ribosome biogenesis</keyword>
<comment type="similarity">
    <text evidence="2 5">Belongs to the RRS1 family.</text>
</comment>
<evidence type="ECO:0000256" key="3">
    <source>
        <dbReference type="ARBA" id="ARBA00022517"/>
    </source>
</evidence>
<dbReference type="Pfam" id="PF04939">
    <property type="entry name" value="RRS1"/>
    <property type="match status" value="1"/>
</dbReference>
<protein>
    <recommendedName>
        <fullName evidence="5">Ribosome biogenesis regulatory protein</fullName>
    </recommendedName>
</protein>
<evidence type="ECO:0000313" key="8">
    <source>
        <dbReference type="Proteomes" id="UP000799444"/>
    </source>
</evidence>
<feature type="compositionally biased region" description="Basic and acidic residues" evidence="6">
    <location>
        <begin position="163"/>
        <end position="187"/>
    </location>
</feature>
<evidence type="ECO:0000256" key="6">
    <source>
        <dbReference type="SAM" id="MobiDB-lite"/>
    </source>
</evidence>
<dbReference type="AlphaFoldDB" id="A0A9P4R7K8"/>
<sequence>MDVNSPQTAPVSVAETAASGKLQVTVEKPIPFTFDLGNLLAEDLNPVPRDPAKYVMEEITLKNTTRDAAQALVNQILSTCELKRTSDGVSVVLPPCTTILPREKRVPDAKAKTTWERFAEKKGIKKKEREGKMVFDEEKGDWVPKWGYKGKNKDGDSEWLVEVDQKKERETGEAGDKRKENRKERRERVRRNERKQRQNERKAKKIGSTD</sequence>
<gene>
    <name evidence="7" type="ORF">EJ04DRAFT_518807</name>
</gene>
<name>A0A9P4R7K8_9PLEO</name>
<comment type="function">
    <text evidence="5">Involved in ribosomal large subunit assembly.</text>
</comment>
<evidence type="ECO:0000313" key="7">
    <source>
        <dbReference type="EMBL" id="KAF2740507.1"/>
    </source>
</evidence>
<dbReference type="Proteomes" id="UP000799444">
    <property type="component" value="Unassembled WGS sequence"/>
</dbReference>
<dbReference type="GO" id="GO:0042254">
    <property type="term" value="P:ribosome biogenesis"/>
    <property type="evidence" value="ECO:0007669"/>
    <property type="project" value="UniProtKB-KW"/>
</dbReference>
<dbReference type="OrthoDB" id="28455at2759"/>
<reference evidence="7" key="1">
    <citation type="journal article" date="2020" name="Stud. Mycol.">
        <title>101 Dothideomycetes genomes: a test case for predicting lifestyles and emergence of pathogens.</title>
        <authorList>
            <person name="Haridas S."/>
            <person name="Albert R."/>
            <person name="Binder M."/>
            <person name="Bloem J."/>
            <person name="Labutti K."/>
            <person name="Salamov A."/>
            <person name="Andreopoulos B."/>
            <person name="Baker S."/>
            <person name="Barry K."/>
            <person name="Bills G."/>
            <person name="Bluhm B."/>
            <person name="Cannon C."/>
            <person name="Castanera R."/>
            <person name="Culley D."/>
            <person name="Daum C."/>
            <person name="Ezra D."/>
            <person name="Gonzalez J."/>
            <person name="Henrissat B."/>
            <person name="Kuo A."/>
            <person name="Liang C."/>
            <person name="Lipzen A."/>
            <person name="Lutzoni F."/>
            <person name="Magnuson J."/>
            <person name="Mondo S."/>
            <person name="Nolan M."/>
            <person name="Ohm R."/>
            <person name="Pangilinan J."/>
            <person name="Park H.-J."/>
            <person name="Ramirez L."/>
            <person name="Alfaro M."/>
            <person name="Sun H."/>
            <person name="Tritt A."/>
            <person name="Yoshinaga Y."/>
            <person name="Zwiers L.-H."/>
            <person name="Turgeon B."/>
            <person name="Goodwin S."/>
            <person name="Spatafora J."/>
            <person name="Crous P."/>
            <person name="Grigoriev I."/>
        </authorList>
    </citation>
    <scope>NUCLEOTIDE SEQUENCE</scope>
    <source>
        <strain evidence="7">CBS 125425</strain>
    </source>
</reference>
<organism evidence="7 8">
    <name type="scientific">Polyplosphaeria fusca</name>
    <dbReference type="NCBI Taxonomy" id="682080"/>
    <lineage>
        <taxon>Eukaryota</taxon>
        <taxon>Fungi</taxon>
        <taxon>Dikarya</taxon>
        <taxon>Ascomycota</taxon>
        <taxon>Pezizomycotina</taxon>
        <taxon>Dothideomycetes</taxon>
        <taxon>Pleosporomycetidae</taxon>
        <taxon>Pleosporales</taxon>
        <taxon>Tetraplosphaeriaceae</taxon>
        <taxon>Polyplosphaeria</taxon>
    </lineage>
</organism>
<evidence type="ECO:0000256" key="1">
    <source>
        <dbReference type="ARBA" id="ARBA00004123"/>
    </source>
</evidence>
<evidence type="ECO:0000256" key="4">
    <source>
        <dbReference type="ARBA" id="ARBA00023242"/>
    </source>
</evidence>
<dbReference type="EMBL" id="ML996100">
    <property type="protein sequence ID" value="KAF2740507.1"/>
    <property type="molecule type" value="Genomic_DNA"/>
</dbReference>
<evidence type="ECO:0000256" key="2">
    <source>
        <dbReference type="ARBA" id="ARBA00010077"/>
    </source>
</evidence>